<dbReference type="InterPro" id="IPR003593">
    <property type="entry name" value="AAA+_ATPase"/>
</dbReference>
<dbReference type="SUPFAM" id="SSF52540">
    <property type="entry name" value="P-loop containing nucleoside triphosphate hydrolases"/>
    <property type="match status" value="1"/>
</dbReference>
<keyword evidence="7" id="KW-1133">Transmembrane helix</keyword>
<reference evidence="9 10" key="1">
    <citation type="submission" date="2015-11" db="EMBL/GenBank/DDBJ databases">
        <title>Genomic analysis of 38 Legionella species identifies large and diverse effector repertoires.</title>
        <authorList>
            <person name="Burstein D."/>
            <person name="Amaro F."/>
            <person name="Zusman T."/>
            <person name="Lifshitz Z."/>
            <person name="Cohen O."/>
            <person name="Gilbert J.A."/>
            <person name="Pupko T."/>
            <person name="Shuman H.A."/>
            <person name="Segal G."/>
        </authorList>
    </citation>
    <scope>NUCLEOTIDE SEQUENCE [LARGE SCALE GENOMIC DNA]</scope>
    <source>
        <strain evidence="9 10">ATCC 49504</strain>
    </source>
</reference>
<keyword evidence="10" id="KW-1185">Reference proteome</keyword>
<name>A0A0W0U4C9_9GAMM</name>
<dbReference type="Proteomes" id="UP000054785">
    <property type="component" value="Unassembled WGS sequence"/>
</dbReference>
<proteinExistence type="predicted"/>
<dbReference type="InterPro" id="IPR003439">
    <property type="entry name" value="ABC_transporter-like_ATP-bd"/>
</dbReference>
<accession>A0A0W0U4C9</accession>
<evidence type="ECO:0000256" key="6">
    <source>
        <dbReference type="ARBA" id="ARBA00022840"/>
    </source>
</evidence>
<dbReference type="PROSITE" id="PS50893">
    <property type="entry name" value="ABC_TRANSPORTER_2"/>
    <property type="match status" value="1"/>
</dbReference>
<dbReference type="GO" id="GO:0015421">
    <property type="term" value="F:ABC-type oligopeptide transporter activity"/>
    <property type="evidence" value="ECO:0007669"/>
    <property type="project" value="TreeGrafter"/>
</dbReference>
<dbReference type="AlphaFoldDB" id="A0A0W0U4C9"/>
<dbReference type="FunFam" id="3.40.50.300:FF:000299">
    <property type="entry name" value="ABC transporter ATP-binding protein/permease"/>
    <property type="match status" value="1"/>
</dbReference>
<dbReference type="InterPro" id="IPR027417">
    <property type="entry name" value="P-loop_NTPase"/>
</dbReference>
<comment type="subcellular location">
    <subcellularLocation>
        <location evidence="1">Cell membrane</location>
        <topology evidence="1">Multi-pass membrane protein</topology>
    </subcellularLocation>
</comment>
<dbReference type="Pfam" id="PF00664">
    <property type="entry name" value="ABC_membrane"/>
    <property type="match status" value="1"/>
</dbReference>
<dbReference type="EC" id="3.6.3.44" evidence="9"/>
<evidence type="ECO:0000256" key="5">
    <source>
        <dbReference type="ARBA" id="ARBA00022741"/>
    </source>
</evidence>
<keyword evidence="2" id="KW-0813">Transport</keyword>
<dbReference type="PANTHER" id="PTHR43394:SF1">
    <property type="entry name" value="ATP-BINDING CASSETTE SUB-FAMILY B MEMBER 10, MITOCHONDRIAL"/>
    <property type="match status" value="1"/>
</dbReference>
<dbReference type="SUPFAM" id="SSF90123">
    <property type="entry name" value="ABC transporter transmembrane region"/>
    <property type="match status" value="1"/>
</dbReference>
<evidence type="ECO:0000256" key="3">
    <source>
        <dbReference type="ARBA" id="ARBA00022475"/>
    </source>
</evidence>
<evidence type="ECO:0000313" key="10">
    <source>
        <dbReference type="Proteomes" id="UP000054785"/>
    </source>
</evidence>
<keyword evidence="6" id="KW-0067">ATP-binding</keyword>
<dbReference type="Gene3D" id="1.20.1560.10">
    <property type="entry name" value="ABC transporter type 1, transmembrane domain"/>
    <property type="match status" value="1"/>
</dbReference>
<evidence type="ECO:0000256" key="8">
    <source>
        <dbReference type="ARBA" id="ARBA00023136"/>
    </source>
</evidence>
<evidence type="ECO:0000256" key="7">
    <source>
        <dbReference type="ARBA" id="ARBA00022989"/>
    </source>
</evidence>
<keyword evidence="5" id="KW-0547">Nucleotide-binding</keyword>
<keyword evidence="4" id="KW-0812">Transmembrane</keyword>
<evidence type="ECO:0000256" key="2">
    <source>
        <dbReference type="ARBA" id="ARBA00022448"/>
    </source>
</evidence>
<dbReference type="InterPro" id="IPR036640">
    <property type="entry name" value="ABC1_TM_sf"/>
</dbReference>
<organism evidence="9 10">
    <name type="scientific">Legionella geestiana</name>
    <dbReference type="NCBI Taxonomy" id="45065"/>
    <lineage>
        <taxon>Bacteria</taxon>
        <taxon>Pseudomonadati</taxon>
        <taxon>Pseudomonadota</taxon>
        <taxon>Gammaproteobacteria</taxon>
        <taxon>Legionellales</taxon>
        <taxon>Legionellaceae</taxon>
        <taxon>Legionella</taxon>
    </lineage>
</organism>
<evidence type="ECO:0000256" key="1">
    <source>
        <dbReference type="ARBA" id="ARBA00004651"/>
    </source>
</evidence>
<gene>
    <name evidence="9" type="ORF">Lgee_0674</name>
</gene>
<dbReference type="Pfam" id="PF00005">
    <property type="entry name" value="ABC_tran"/>
    <property type="match status" value="1"/>
</dbReference>
<dbReference type="PANTHER" id="PTHR43394">
    <property type="entry name" value="ATP-DEPENDENT PERMEASE MDL1, MITOCHONDRIAL"/>
    <property type="match status" value="1"/>
</dbReference>
<keyword evidence="8" id="KW-0472">Membrane</keyword>
<dbReference type="InterPro" id="IPR011527">
    <property type="entry name" value="ABC1_TM_dom"/>
</dbReference>
<evidence type="ECO:0000256" key="4">
    <source>
        <dbReference type="ARBA" id="ARBA00022692"/>
    </source>
</evidence>
<dbReference type="InterPro" id="IPR039421">
    <property type="entry name" value="Type_1_exporter"/>
</dbReference>
<dbReference type="PROSITE" id="PS50929">
    <property type="entry name" value="ABC_TM1F"/>
    <property type="match status" value="1"/>
</dbReference>
<dbReference type="EMBL" id="LNYC01000020">
    <property type="protein sequence ID" value="KTD02345.1"/>
    <property type="molecule type" value="Genomic_DNA"/>
</dbReference>
<dbReference type="RefSeq" id="WP_028385895.1">
    <property type="nucleotide sequence ID" value="NZ_CAAAHN010000009.1"/>
</dbReference>
<dbReference type="PATRIC" id="fig|45065.4.peg.717"/>
<dbReference type="OrthoDB" id="9787557at2"/>
<dbReference type="GO" id="GO:0005524">
    <property type="term" value="F:ATP binding"/>
    <property type="evidence" value="ECO:0007669"/>
    <property type="project" value="UniProtKB-KW"/>
</dbReference>
<sequence length="722" mass="80756">MNPKDTKRILSGLVRIHHVMGDGYVPLQAFQDEKELLIHVCREVASSQDITLTFPDFSISDGIETVMNLVSLQSRVRIRKIHLSNNWWTRDCGILLGFYKHSPCQLSPVKGGKYRLSSPVHGDFIIDKPCEALSVDAWAFTKPLPNHSLSAREIFRFVLHPVRKALAATALLQTVMLILMMMLPVTMGYLFDNLNTLSGTGFITQLGIALLVNAVIYTILSLNQALLLLHLRFKVQATLEPAMWDRILKLSSNFFRRYQSGEIAFRASAMGTIQEMLTQSAILSIFSAVLSMLSLILMFYYDPLLACMATGGFLLSLILLYILNRKLLLHVRVIYKFLSKQAGMVFQSVTGIIKYKVSATEFRAFNQWAEYFSNMLHAKTKAGSVHILIHIINESLLLVMTLIIFVAYYLEAHPGSTGDFVAFNAAFTQFFTALLGLSFFISSLIEVIPIFEQSMVIFQSETEPGDAVVRRIELEGDIVIKNLSFRYDESQAPILKNISMHIAPGEAIGITGASGCGKSTLFRLLLGLEKPSSGKILYDGLDMELINLSMLRQQVGVVSQKSTLVPGTILENIIGSDPSLTRKDAWDIIYTLGLEQMLKSFPMEMDTFINEGMQSFSGGEVQRIILARALIKKPKILFLDEATSALDSSNQAKIQDYLRTQRITQLIIAHRLSTLRYTDKIFVLQGGDIIQQGIFDTLVKTPGYFAELARLQFLSPDADTPL</sequence>
<comment type="caution">
    <text evidence="9">The sequence shown here is derived from an EMBL/GenBank/DDBJ whole genome shotgun (WGS) entry which is preliminary data.</text>
</comment>
<protein>
    <submittedName>
        <fullName evidence="9">ABC transporter</fullName>
        <ecNumber evidence="9">3.6.3.44</ecNumber>
    </submittedName>
</protein>
<dbReference type="SMART" id="SM00382">
    <property type="entry name" value="AAA"/>
    <property type="match status" value="1"/>
</dbReference>
<dbReference type="Gene3D" id="3.40.50.300">
    <property type="entry name" value="P-loop containing nucleotide triphosphate hydrolases"/>
    <property type="match status" value="1"/>
</dbReference>
<keyword evidence="3" id="KW-1003">Cell membrane</keyword>
<dbReference type="STRING" id="45065.Lgee_0674"/>
<dbReference type="GO" id="GO:0016887">
    <property type="term" value="F:ATP hydrolysis activity"/>
    <property type="evidence" value="ECO:0007669"/>
    <property type="project" value="InterPro"/>
</dbReference>
<dbReference type="GO" id="GO:0005886">
    <property type="term" value="C:plasma membrane"/>
    <property type="evidence" value="ECO:0007669"/>
    <property type="project" value="UniProtKB-SubCell"/>
</dbReference>
<keyword evidence="9" id="KW-0378">Hydrolase</keyword>
<evidence type="ECO:0000313" key="9">
    <source>
        <dbReference type="EMBL" id="KTD02345.1"/>
    </source>
</evidence>